<name>A0A0E9PER1_ANGAN</name>
<reference evidence="2" key="2">
    <citation type="journal article" date="2015" name="Fish Shellfish Immunol.">
        <title>Early steps in the European eel (Anguilla anguilla)-Vibrio vulnificus interaction in the gills: Role of the RtxA13 toxin.</title>
        <authorList>
            <person name="Callol A."/>
            <person name="Pajuelo D."/>
            <person name="Ebbesson L."/>
            <person name="Teles M."/>
            <person name="MacKenzie S."/>
            <person name="Amaro C."/>
        </authorList>
    </citation>
    <scope>NUCLEOTIDE SEQUENCE</scope>
</reference>
<accession>A0A0E9PER1</accession>
<dbReference type="EMBL" id="GBXM01105553">
    <property type="protein sequence ID" value="JAH03024.1"/>
    <property type="molecule type" value="Transcribed_RNA"/>
</dbReference>
<feature type="region of interest" description="Disordered" evidence="1">
    <location>
        <begin position="1"/>
        <end position="40"/>
    </location>
</feature>
<reference evidence="2" key="1">
    <citation type="submission" date="2014-11" db="EMBL/GenBank/DDBJ databases">
        <authorList>
            <person name="Amaro Gonzalez C."/>
        </authorList>
    </citation>
    <scope>NUCLEOTIDE SEQUENCE</scope>
</reference>
<dbReference type="AlphaFoldDB" id="A0A0E9PER1"/>
<feature type="compositionally biased region" description="Polar residues" evidence="1">
    <location>
        <begin position="19"/>
        <end position="40"/>
    </location>
</feature>
<organism evidence="2">
    <name type="scientific">Anguilla anguilla</name>
    <name type="common">European freshwater eel</name>
    <name type="synonym">Muraena anguilla</name>
    <dbReference type="NCBI Taxonomy" id="7936"/>
    <lineage>
        <taxon>Eukaryota</taxon>
        <taxon>Metazoa</taxon>
        <taxon>Chordata</taxon>
        <taxon>Craniata</taxon>
        <taxon>Vertebrata</taxon>
        <taxon>Euteleostomi</taxon>
        <taxon>Actinopterygii</taxon>
        <taxon>Neopterygii</taxon>
        <taxon>Teleostei</taxon>
        <taxon>Anguilliformes</taxon>
        <taxon>Anguillidae</taxon>
        <taxon>Anguilla</taxon>
    </lineage>
</organism>
<proteinExistence type="predicted"/>
<evidence type="ECO:0000313" key="2">
    <source>
        <dbReference type="EMBL" id="JAH03024.1"/>
    </source>
</evidence>
<protein>
    <submittedName>
        <fullName evidence="2">Uncharacterized protein</fullName>
    </submittedName>
</protein>
<sequence length="40" mass="4430">MSNAQTARVRVKPSDPRTRSNSILEIPAQSTPAYSSTYFT</sequence>
<evidence type="ECO:0000256" key="1">
    <source>
        <dbReference type="SAM" id="MobiDB-lite"/>
    </source>
</evidence>